<dbReference type="EMBL" id="QJNU01000441">
    <property type="protein sequence ID" value="RYO98972.1"/>
    <property type="molecule type" value="Genomic_DNA"/>
</dbReference>
<gene>
    <name evidence="2" type="ORF">DL764_006928</name>
</gene>
<dbReference type="OrthoDB" id="4637381at2759"/>
<feature type="chain" id="PRO_5020986734" evidence="1">
    <location>
        <begin position="20"/>
        <end position="130"/>
    </location>
</feature>
<evidence type="ECO:0000256" key="1">
    <source>
        <dbReference type="SAM" id="SignalP"/>
    </source>
</evidence>
<keyword evidence="3" id="KW-1185">Reference proteome</keyword>
<dbReference type="AlphaFoldDB" id="A0A4Q4T5Q6"/>
<comment type="caution">
    <text evidence="2">The sequence shown here is derived from an EMBL/GenBank/DDBJ whole genome shotgun (WGS) entry which is preliminary data.</text>
</comment>
<name>A0A4Q4T5Q6_9PEZI</name>
<reference evidence="2 3" key="1">
    <citation type="submission" date="2018-06" db="EMBL/GenBank/DDBJ databases">
        <title>Complete Genomes of Monosporascus.</title>
        <authorList>
            <person name="Robinson A.J."/>
            <person name="Natvig D.O."/>
        </authorList>
    </citation>
    <scope>NUCLEOTIDE SEQUENCE [LARGE SCALE GENOMIC DNA]</scope>
    <source>
        <strain evidence="2 3">CBS 110550</strain>
    </source>
</reference>
<feature type="signal peptide" evidence="1">
    <location>
        <begin position="1"/>
        <end position="19"/>
    </location>
</feature>
<dbReference type="Proteomes" id="UP000293360">
    <property type="component" value="Unassembled WGS sequence"/>
</dbReference>
<evidence type="ECO:0000313" key="3">
    <source>
        <dbReference type="Proteomes" id="UP000293360"/>
    </source>
</evidence>
<organism evidence="2 3">
    <name type="scientific">Monosporascus ibericus</name>
    <dbReference type="NCBI Taxonomy" id="155417"/>
    <lineage>
        <taxon>Eukaryota</taxon>
        <taxon>Fungi</taxon>
        <taxon>Dikarya</taxon>
        <taxon>Ascomycota</taxon>
        <taxon>Pezizomycotina</taxon>
        <taxon>Sordariomycetes</taxon>
        <taxon>Xylariomycetidae</taxon>
        <taxon>Xylariales</taxon>
        <taxon>Xylariales incertae sedis</taxon>
        <taxon>Monosporascus</taxon>
    </lineage>
</organism>
<protein>
    <submittedName>
        <fullName evidence="2">Uncharacterized protein</fullName>
    </submittedName>
</protein>
<evidence type="ECO:0000313" key="2">
    <source>
        <dbReference type="EMBL" id="RYO98972.1"/>
    </source>
</evidence>
<keyword evidence="1" id="KW-0732">Signal</keyword>
<accession>A0A4Q4T5Q6</accession>
<proteinExistence type="predicted"/>
<sequence>MLPLRYVLSFAITWHMTLATRPETQGAVITFGVPAGYGWNGTVVVDRPKVTEYLEKEVGMNLEGFIAYLRRTTPPQTKTEYRFPEGSGMDSSSVTWEPDELQQSYNEFVRNGDRSDIDCDCNCCWSMCLA</sequence>